<evidence type="ECO:0000259" key="1">
    <source>
        <dbReference type="PROSITE" id="PS51459"/>
    </source>
</evidence>
<dbReference type="AlphaFoldDB" id="X1RWK2"/>
<organism evidence="2">
    <name type="scientific">marine sediment metagenome</name>
    <dbReference type="NCBI Taxonomy" id="412755"/>
    <lineage>
        <taxon>unclassified sequences</taxon>
        <taxon>metagenomes</taxon>
        <taxon>ecological metagenomes</taxon>
    </lineage>
</organism>
<evidence type="ECO:0000313" key="2">
    <source>
        <dbReference type="EMBL" id="GAI85038.1"/>
    </source>
</evidence>
<dbReference type="InterPro" id="IPR003812">
    <property type="entry name" value="Fido"/>
</dbReference>
<dbReference type="InterPro" id="IPR053737">
    <property type="entry name" value="Type_II_TA_Toxin"/>
</dbReference>
<dbReference type="Pfam" id="PF02661">
    <property type="entry name" value="Fic"/>
    <property type="match status" value="1"/>
</dbReference>
<feature type="domain" description="Fido" evidence="1">
    <location>
        <begin position="166"/>
        <end position="274"/>
    </location>
</feature>
<dbReference type="Gene3D" id="1.20.120.1870">
    <property type="entry name" value="Fic/DOC protein, Fido domain"/>
    <property type="match status" value="1"/>
</dbReference>
<dbReference type="InterPro" id="IPR011204">
    <property type="entry name" value="Virulence_RhuM-like"/>
</dbReference>
<dbReference type="PROSITE" id="PS51459">
    <property type="entry name" value="FIDO"/>
    <property type="match status" value="1"/>
</dbReference>
<protein>
    <recommendedName>
        <fullName evidence="1">Fido domain-containing protein</fullName>
    </recommendedName>
</protein>
<dbReference type="PANTHER" id="PTHR35810">
    <property type="entry name" value="CYTOPLASMIC PROTEIN-RELATED"/>
    <property type="match status" value="1"/>
</dbReference>
<proteinExistence type="predicted"/>
<accession>X1RWK2</accession>
<comment type="caution">
    <text evidence="2">The sequence shown here is derived from an EMBL/GenBank/DDBJ whole genome shotgun (WGS) entry which is preliminary data.</text>
</comment>
<dbReference type="Pfam" id="PF13310">
    <property type="entry name" value="Virulence_RhuM"/>
    <property type="match status" value="1"/>
</dbReference>
<feature type="non-terminal residue" evidence="2">
    <location>
        <position position="274"/>
    </location>
</feature>
<gene>
    <name evidence="2" type="ORF">S12H4_17408</name>
</gene>
<dbReference type="PANTHER" id="PTHR35810:SF1">
    <property type="entry name" value="CYTOPLASMIC PROTEIN"/>
    <property type="match status" value="1"/>
</dbReference>
<reference evidence="2" key="1">
    <citation type="journal article" date="2014" name="Front. Microbiol.">
        <title>High frequency of phylogenetically diverse reductive dehalogenase-homologous genes in deep subseafloor sedimentary metagenomes.</title>
        <authorList>
            <person name="Kawai M."/>
            <person name="Futagami T."/>
            <person name="Toyoda A."/>
            <person name="Takaki Y."/>
            <person name="Nishi S."/>
            <person name="Hori S."/>
            <person name="Arai W."/>
            <person name="Tsubouchi T."/>
            <person name="Morono Y."/>
            <person name="Uchiyama I."/>
            <person name="Ito T."/>
            <person name="Fujiyama A."/>
            <person name="Inagaki F."/>
            <person name="Takami H."/>
        </authorList>
    </citation>
    <scope>NUCLEOTIDE SEQUENCE</scope>
    <source>
        <strain evidence="2">Expedition CK06-06</strain>
    </source>
</reference>
<name>X1RWK2_9ZZZZ</name>
<sequence length="274" mass="31965">MPEKNEIAIYTTTEGKETFEVNLKKDTVWLSQKQMAELFKKNTDTIGLHIKNIFSTEELDNKSTTEEYSVVQMEGGREVKRKIKFYNLDLIISVGYRVNSKRGTQFRIWATNVLKDHLIKGYTINEKRIREDRAKLKEFQKTSRIMERLLQNKALDSTEATGLLKVILDYQKALHLLDEYDFQKLEIKKVTTQEKFRISYQRARQELDRLKAHYPSTLFGLEKDQSFSGSIGAIYQSFDGKDLYPSIEEKAAHLLYFVVKNHSFIDGNKRIAAS</sequence>
<dbReference type="EMBL" id="BARW01008505">
    <property type="protein sequence ID" value="GAI85038.1"/>
    <property type="molecule type" value="Genomic_DNA"/>
</dbReference>